<proteinExistence type="predicted"/>
<dbReference type="GO" id="GO:0000166">
    <property type="term" value="F:nucleotide binding"/>
    <property type="evidence" value="ECO:0007669"/>
    <property type="project" value="UniProtKB-KW"/>
</dbReference>
<dbReference type="CDD" id="cd01275">
    <property type="entry name" value="FHIT"/>
    <property type="match status" value="1"/>
</dbReference>
<dbReference type="Gene3D" id="3.30.428.10">
    <property type="entry name" value="HIT-like"/>
    <property type="match status" value="1"/>
</dbReference>
<accession>A0A6J6AFV3</accession>
<sequence>MSLEQLWNGWRAEYIGTANSNSTNPSQSVFTSILNSGLSDDETFIVRRSTTCFAILNSYPYASGHLLVLPYREVANLEDLTSEESLDLWALVTQGTVALRASHSPDALNVGINLGTAAGGSISQHLHVHIVPRWNGDSNFMTSVASTRTIPEPLPLTASKIRNAWPKESQ</sequence>
<dbReference type="GO" id="GO:0003824">
    <property type="term" value="F:catalytic activity"/>
    <property type="evidence" value="ECO:0007669"/>
    <property type="project" value="InterPro"/>
</dbReference>
<evidence type="ECO:0000313" key="3">
    <source>
        <dbReference type="EMBL" id="CAB4367689.1"/>
    </source>
</evidence>
<dbReference type="InterPro" id="IPR036265">
    <property type="entry name" value="HIT-like_sf"/>
</dbReference>
<name>A0A6J6AFV3_9ZZZZ</name>
<dbReference type="InterPro" id="IPR039383">
    <property type="entry name" value="FHIT"/>
</dbReference>
<dbReference type="SUPFAM" id="SSF54197">
    <property type="entry name" value="HIT-like"/>
    <property type="match status" value="1"/>
</dbReference>
<organism evidence="3">
    <name type="scientific">freshwater metagenome</name>
    <dbReference type="NCBI Taxonomy" id="449393"/>
    <lineage>
        <taxon>unclassified sequences</taxon>
        <taxon>metagenomes</taxon>
        <taxon>ecological metagenomes</taxon>
    </lineage>
</organism>
<dbReference type="PROSITE" id="PS51084">
    <property type="entry name" value="HIT_2"/>
    <property type="match status" value="1"/>
</dbReference>
<dbReference type="Pfam" id="PF01230">
    <property type="entry name" value="HIT"/>
    <property type="match status" value="1"/>
</dbReference>
<evidence type="ECO:0000259" key="2">
    <source>
        <dbReference type="PROSITE" id="PS51084"/>
    </source>
</evidence>
<dbReference type="InterPro" id="IPR011146">
    <property type="entry name" value="HIT-like"/>
</dbReference>
<gene>
    <name evidence="3" type="ORF">UFOPK4179_00477</name>
</gene>
<reference evidence="3" key="1">
    <citation type="submission" date="2020-05" db="EMBL/GenBank/DDBJ databases">
        <authorList>
            <person name="Chiriac C."/>
            <person name="Salcher M."/>
            <person name="Ghai R."/>
            <person name="Kavagutti S V."/>
        </authorList>
    </citation>
    <scope>NUCLEOTIDE SEQUENCE</scope>
</reference>
<protein>
    <submittedName>
        <fullName evidence="3">Unannotated protein</fullName>
    </submittedName>
</protein>
<dbReference type="PANTHER" id="PTHR42997:SF1">
    <property type="entry name" value="AP-4-A PHOSPHORYLASE"/>
    <property type="match status" value="1"/>
</dbReference>
<dbReference type="AlphaFoldDB" id="A0A6J6AFV3"/>
<dbReference type="PANTHER" id="PTHR42997">
    <property type="entry name" value="HIT FAMILY HYDROLASE"/>
    <property type="match status" value="1"/>
</dbReference>
<evidence type="ECO:0000256" key="1">
    <source>
        <dbReference type="ARBA" id="ARBA00022741"/>
    </source>
</evidence>
<dbReference type="InterPro" id="IPR052908">
    <property type="entry name" value="AP-4-A_phosphorylase"/>
</dbReference>
<dbReference type="EMBL" id="CAETWZ010000030">
    <property type="protein sequence ID" value="CAB4367689.1"/>
    <property type="molecule type" value="Genomic_DNA"/>
</dbReference>
<feature type="domain" description="HIT" evidence="2">
    <location>
        <begin position="29"/>
        <end position="140"/>
    </location>
</feature>
<keyword evidence="1" id="KW-0547">Nucleotide-binding</keyword>